<dbReference type="PANTHER" id="PTHR47027">
    <property type="entry name" value="REVERSE TRANSCRIPTASE DOMAIN-CONTAINING PROTEIN"/>
    <property type="match status" value="1"/>
</dbReference>
<gene>
    <name evidence="1" type="ORF">HPBE_LOCUS13758</name>
</gene>
<dbReference type="Proteomes" id="UP000050761">
    <property type="component" value="Unassembled WGS sequence"/>
</dbReference>
<name>A0A183FYM0_HELPZ</name>
<dbReference type="WBParaSite" id="HPBE_0001375701-mRNA-1">
    <property type="protein sequence ID" value="HPBE_0001375701-mRNA-1"/>
    <property type="gene ID" value="HPBE_0001375701"/>
</dbReference>
<dbReference type="EMBL" id="UZAH01028060">
    <property type="protein sequence ID" value="VDO97323.1"/>
    <property type="molecule type" value="Genomic_DNA"/>
</dbReference>
<protein>
    <submittedName>
        <fullName evidence="3">Reverse transcriptase domain-containing protein</fullName>
    </submittedName>
</protein>
<dbReference type="PANTHER" id="PTHR47027:SF20">
    <property type="entry name" value="REVERSE TRANSCRIPTASE-LIKE PROTEIN WITH RNA-DIRECTED DNA POLYMERASE DOMAIN"/>
    <property type="match status" value="1"/>
</dbReference>
<accession>A0A183FYM0</accession>
<dbReference type="AlphaFoldDB" id="A0A183FYM0"/>
<reference evidence="1 2" key="1">
    <citation type="submission" date="2018-11" db="EMBL/GenBank/DDBJ databases">
        <authorList>
            <consortium name="Pathogen Informatics"/>
        </authorList>
    </citation>
    <scope>NUCLEOTIDE SEQUENCE [LARGE SCALE GENOMIC DNA]</scope>
</reference>
<evidence type="ECO:0000313" key="1">
    <source>
        <dbReference type="EMBL" id="VDO97323.1"/>
    </source>
</evidence>
<evidence type="ECO:0000313" key="2">
    <source>
        <dbReference type="Proteomes" id="UP000050761"/>
    </source>
</evidence>
<dbReference type="OrthoDB" id="2333384at2759"/>
<keyword evidence="2" id="KW-1185">Reference proteome</keyword>
<reference evidence="3" key="2">
    <citation type="submission" date="2019-09" db="UniProtKB">
        <authorList>
            <consortium name="WormBaseParasite"/>
        </authorList>
    </citation>
    <scope>IDENTIFICATION</scope>
</reference>
<proteinExistence type="predicted"/>
<accession>A0A3P8AZ96</accession>
<sequence>MDVLLRHEHALTVVVPQMVAPPIGSQKVVHSRCFQLPKCRSVFLECVLDRVVLSSIGRLQASLTVTNRWKQSIKYVHMNIEKKIEAVGCLHGDQSLTETTTVLLDTKVYKLFTRVVLSRISRTLDEGQPCEQAGFRKGVSTIDHIHTMTKLIEVSREFKLPLCPTFIDLKKAFDSVETEAVIDALLTQGVPTQYIRVLRELYSGFTTKISPCYDDGRHRREERRVGLPPSKRKIAVGETYSFSPSFNVPALPPNAEVPGLLRISYLLNVSVGRAHNFVIASLKVPLTIVTDIIDLEQAITAVQPEDLLIDLTPSAWATTTTAPTIDLLA</sequence>
<organism evidence="2 3">
    <name type="scientific">Heligmosomoides polygyrus</name>
    <name type="common">Parasitic roundworm</name>
    <dbReference type="NCBI Taxonomy" id="6339"/>
    <lineage>
        <taxon>Eukaryota</taxon>
        <taxon>Metazoa</taxon>
        <taxon>Ecdysozoa</taxon>
        <taxon>Nematoda</taxon>
        <taxon>Chromadorea</taxon>
        <taxon>Rhabditida</taxon>
        <taxon>Rhabditina</taxon>
        <taxon>Rhabditomorpha</taxon>
        <taxon>Strongyloidea</taxon>
        <taxon>Heligmosomidae</taxon>
        <taxon>Heligmosomoides</taxon>
    </lineage>
</organism>
<evidence type="ECO:0000313" key="3">
    <source>
        <dbReference type="WBParaSite" id="HPBE_0001375701-mRNA-1"/>
    </source>
</evidence>